<name>A0ACB9ZEW1_9PEZI</name>
<proteinExistence type="predicted"/>
<gene>
    <name evidence="1" type="ORF">F4820DRAFT_405127</name>
</gene>
<comment type="caution">
    <text evidence="1">The sequence shown here is derived from an EMBL/GenBank/DDBJ whole genome shotgun (WGS) entry which is preliminary data.</text>
</comment>
<dbReference type="EMBL" id="MU393426">
    <property type="protein sequence ID" value="KAI4870121.1"/>
    <property type="molecule type" value="Genomic_DNA"/>
</dbReference>
<evidence type="ECO:0000313" key="1">
    <source>
        <dbReference type="EMBL" id="KAI4870121.1"/>
    </source>
</evidence>
<dbReference type="Proteomes" id="UP001497700">
    <property type="component" value="Unassembled WGS sequence"/>
</dbReference>
<accession>A0ACB9ZEW1</accession>
<sequence>MPKYRRSSPTGGIYRNSTQATDSESRKRPRLGQGDMQAMPSTPSSSSNLSSAACDQCRVRKVRCDRQLPGCSNCLKAGIACNRTSDFKRENHAKELRNDFSIVLDRLDGIDEALIKLTNQFVERSHPLSFSDAIFSHKHVNEQLGSLQIPSNTLPNGLGIGSSRPNPPLPSSQCEPSHSRFEAPDDLRPSADDEFVTERVELEHGERAYKYPASMALLKSISKRLTSSCHAGISTTGDKLDYRTTTTGRAMMLRHLECFPFQGKCLQPVVSSDRQPITAPPQLITRLFIDGYLQDINTRIPIFDEKRLRDAVDIYYSGASNPPPSLPASENSASSPWAIIFNNLVLLELGLEAQVARWENDSVVTSSINTYSMTEDLFSSFIRNCDRAIADLTPYTRPSLLHVQSLLTLALVAREFYSNTFFERILQTACHVGLMLGLHLSKAHNGTSGEGPSEREHVFRVLYVLDKQRAFLSGDPCDLYHFDSDLELWNTTSNQVESPGQRLITAIDDMMIIWEEVYLKLYSARAMAAGAPYLSTQVAGLMQLLGRWHEHHPGVLETPTSTSSFGDNHVGANIQHNLGGHEVHNLKSLQLEMSYCYHVTHVLILRCERSRDERAQVQMRHHARTCLQLIREMGNMEDGASPTPNQRAKTRLALLSRVLGTYPIVAFTDLITFHLDETLSGRLPPTGPLAHPESDDIGADIELLNAILHLLQGLRHADRPGTYLNRLQEGLEWAARVLNETKNFMGTQAEEQPVPILGGSPAGLMATSTTGGCGFYGLDNWQDFFTQETPDLV</sequence>
<keyword evidence="2" id="KW-1185">Reference proteome</keyword>
<organism evidence="1 2">
    <name type="scientific">Hypoxylon rubiginosum</name>
    <dbReference type="NCBI Taxonomy" id="110542"/>
    <lineage>
        <taxon>Eukaryota</taxon>
        <taxon>Fungi</taxon>
        <taxon>Dikarya</taxon>
        <taxon>Ascomycota</taxon>
        <taxon>Pezizomycotina</taxon>
        <taxon>Sordariomycetes</taxon>
        <taxon>Xylariomycetidae</taxon>
        <taxon>Xylariales</taxon>
        <taxon>Hypoxylaceae</taxon>
        <taxon>Hypoxylon</taxon>
    </lineage>
</organism>
<protein>
    <submittedName>
        <fullName evidence="1">Uncharacterized protein</fullName>
    </submittedName>
</protein>
<evidence type="ECO:0000313" key="2">
    <source>
        <dbReference type="Proteomes" id="UP001497700"/>
    </source>
</evidence>
<reference evidence="1 2" key="1">
    <citation type="journal article" date="2022" name="New Phytol.">
        <title>Ecological generalism drives hyperdiversity of secondary metabolite gene clusters in xylarialean endophytes.</title>
        <authorList>
            <person name="Franco M.E.E."/>
            <person name="Wisecaver J.H."/>
            <person name="Arnold A.E."/>
            <person name="Ju Y.M."/>
            <person name="Slot J.C."/>
            <person name="Ahrendt S."/>
            <person name="Moore L.P."/>
            <person name="Eastman K.E."/>
            <person name="Scott K."/>
            <person name="Konkel Z."/>
            <person name="Mondo S.J."/>
            <person name="Kuo A."/>
            <person name="Hayes R.D."/>
            <person name="Haridas S."/>
            <person name="Andreopoulos B."/>
            <person name="Riley R."/>
            <person name="LaButti K."/>
            <person name="Pangilinan J."/>
            <person name="Lipzen A."/>
            <person name="Amirebrahimi M."/>
            <person name="Yan J."/>
            <person name="Adam C."/>
            <person name="Keymanesh K."/>
            <person name="Ng V."/>
            <person name="Louie K."/>
            <person name="Northen T."/>
            <person name="Drula E."/>
            <person name="Henrissat B."/>
            <person name="Hsieh H.M."/>
            <person name="Youens-Clark K."/>
            <person name="Lutzoni F."/>
            <person name="Miadlikowska J."/>
            <person name="Eastwood D.C."/>
            <person name="Hamelin R.C."/>
            <person name="Grigoriev I.V."/>
            <person name="U'Ren J.M."/>
        </authorList>
    </citation>
    <scope>NUCLEOTIDE SEQUENCE [LARGE SCALE GENOMIC DNA]</scope>
    <source>
        <strain evidence="1 2">CBS 119005</strain>
    </source>
</reference>